<name>A0AAD0RZI6_9GAMM</name>
<evidence type="ECO:0000313" key="2">
    <source>
        <dbReference type="EMBL" id="AXV65281.1"/>
    </source>
</evidence>
<dbReference type="Proteomes" id="UP000264605">
    <property type="component" value="Chromosome"/>
</dbReference>
<dbReference type="RefSeq" id="WP_118844309.1">
    <property type="nucleotide sequence ID" value="NZ_CP032090.1"/>
</dbReference>
<evidence type="ECO:0000256" key="1">
    <source>
        <dbReference type="SAM" id="MobiDB-lite"/>
    </source>
</evidence>
<accession>A0AAD0RZI6</accession>
<feature type="compositionally biased region" description="Polar residues" evidence="1">
    <location>
        <begin position="170"/>
        <end position="184"/>
    </location>
</feature>
<dbReference type="KEGG" id="pdj:D0907_08370"/>
<sequence length="196" mass="21980">MESLNAGLLADLATSGRARYFVRLAFKSGDVLLHTGVGERRFKNLTWHGLGMLGTVSEIPANDKNDSARIRLTLHTQDTAVLAEVAENDPIGHTCEIYLVTVDEHYRVSQSQLLESGYIVACDVERGAVSQVQLSVAGESERWKESRLHQRWNDATQRALYPDDAFFSEQASANKQNLPDTQPGNYIGNKRRERHR</sequence>
<gene>
    <name evidence="2" type="ORF">D0907_08370</name>
</gene>
<dbReference type="AlphaFoldDB" id="A0AAD0RZI6"/>
<dbReference type="GeneID" id="99505471"/>
<organism evidence="2 3">
    <name type="scientific">Pseudoalteromonas lipolytica</name>
    <dbReference type="NCBI Taxonomy" id="570156"/>
    <lineage>
        <taxon>Bacteria</taxon>
        <taxon>Pseudomonadati</taxon>
        <taxon>Pseudomonadota</taxon>
        <taxon>Gammaproteobacteria</taxon>
        <taxon>Alteromonadales</taxon>
        <taxon>Pseudoalteromonadaceae</taxon>
        <taxon>Pseudoalteromonas</taxon>
    </lineage>
</organism>
<evidence type="ECO:0000313" key="3">
    <source>
        <dbReference type="Proteomes" id="UP000264605"/>
    </source>
</evidence>
<reference evidence="2 3" key="1">
    <citation type="submission" date="2018-08" db="EMBL/GenBank/DDBJ databases">
        <title>Draft genome sequence of Pseudoalteromonas donghaensis HJ51.</title>
        <authorList>
            <person name="Oh J."/>
            <person name="Roh D."/>
        </authorList>
    </citation>
    <scope>NUCLEOTIDE SEQUENCE [LARGE SCALE GENOMIC DNA]</scope>
    <source>
        <strain evidence="2 3">HJ51</strain>
    </source>
</reference>
<dbReference type="EMBL" id="CP032090">
    <property type="protein sequence ID" value="AXV65281.1"/>
    <property type="molecule type" value="Genomic_DNA"/>
</dbReference>
<protein>
    <submittedName>
        <fullName evidence="2">Uncharacterized protein</fullName>
    </submittedName>
</protein>
<proteinExistence type="predicted"/>
<feature type="region of interest" description="Disordered" evidence="1">
    <location>
        <begin position="170"/>
        <end position="196"/>
    </location>
</feature>